<evidence type="ECO:0000313" key="4">
    <source>
        <dbReference type="Proteomes" id="UP000005204"/>
    </source>
</evidence>
<evidence type="ECO:0000256" key="2">
    <source>
        <dbReference type="SAM" id="MobiDB-lite"/>
    </source>
</evidence>
<dbReference type="EnsemblMetazoa" id="XM_012694327.3">
    <property type="protein sequence ID" value="XP_012549781.2"/>
    <property type="gene ID" value="LOC105842288"/>
</dbReference>
<dbReference type="RefSeq" id="XP_012549781.2">
    <property type="nucleotide sequence ID" value="XM_012694327.4"/>
</dbReference>
<feature type="compositionally biased region" description="Basic residues" evidence="2">
    <location>
        <begin position="1"/>
        <end position="16"/>
    </location>
</feature>
<keyword evidence="1" id="KW-0233">DNA recombination</keyword>
<dbReference type="PANTHER" id="PTHR33480">
    <property type="entry name" value="SET DOMAIN-CONTAINING PROTEIN-RELATED"/>
    <property type="match status" value="1"/>
</dbReference>
<reference evidence="3" key="2">
    <citation type="submission" date="2022-06" db="UniProtKB">
        <authorList>
            <consortium name="EnsemblMetazoa"/>
        </authorList>
    </citation>
    <scope>IDENTIFICATION</scope>
    <source>
        <strain evidence="3">p50T (Dazao)</strain>
    </source>
</reference>
<evidence type="ECO:0000313" key="3">
    <source>
        <dbReference type="EnsemblMetazoa" id="XP_012549781.2"/>
    </source>
</evidence>
<dbReference type="InterPro" id="IPR011010">
    <property type="entry name" value="DNA_brk_join_enz"/>
</dbReference>
<dbReference type="GeneID" id="105842288"/>
<dbReference type="PANTHER" id="PTHR33480:SF1">
    <property type="entry name" value="TYR RECOMBINASE DOMAIN-CONTAINING PROTEIN"/>
    <property type="match status" value="1"/>
</dbReference>
<dbReference type="GO" id="GO:0015074">
    <property type="term" value="P:DNA integration"/>
    <property type="evidence" value="ECO:0007669"/>
    <property type="project" value="InterPro"/>
</dbReference>
<dbReference type="KEGG" id="bmor:105842288"/>
<reference evidence="4" key="1">
    <citation type="journal article" date="2008" name="Insect Biochem. Mol. Biol.">
        <title>The genome of a lepidopteran model insect, the silkworm Bombyx mori.</title>
        <authorList>
            <consortium name="International Silkworm Genome Consortium"/>
        </authorList>
    </citation>
    <scope>NUCLEOTIDE SEQUENCE [LARGE SCALE GENOMIC DNA]</scope>
    <source>
        <strain evidence="4">p50T</strain>
    </source>
</reference>
<feature type="region of interest" description="Disordered" evidence="2">
    <location>
        <begin position="1"/>
        <end position="56"/>
    </location>
</feature>
<evidence type="ECO:0000256" key="1">
    <source>
        <dbReference type="ARBA" id="ARBA00023172"/>
    </source>
</evidence>
<organism evidence="3 4">
    <name type="scientific">Bombyx mori</name>
    <name type="common">Silk moth</name>
    <dbReference type="NCBI Taxonomy" id="7091"/>
    <lineage>
        <taxon>Eukaryota</taxon>
        <taxon>Metazoa</taxon>
        <taxon>Ecdysozoa</taxon>
        <taxon>Arthropoda</taxon>
        <taxon>Hexapoda</taxon>
        <taxon>Insecta</taxon>
        <taxon>Pterygota</taxon>
        <taxon>Neoptera</taxon>
        <taxon>Endopterygota</taxon>
        <taxon>Lepidoptera</taxon>
        <taxon>Glossata</taxon>
        <taxon>Ditrysia</taxon>
        <taxon>Bombycoidea</taxon>
        <taxon>Bombycidae</taxon>
        <taxon>Bombycinae</taxon>
        <taxon>Bombyx</taxon>
    </lineage>
</organism>
<sequence length="873" mass="100156">MTRKRQVVTRTRRSKRNLLGSGSETNFEDSSEAASYQDSSESYRPSSETEEDNCSLESQRVQVATEISDENNVDNSANFTLNSDISTYFRHSQILNTLSNSKCDTPTSTHEDEYCFFCNKKVQDFLNHYSAVHEYNFQHAIETPNNNLNATPNLASFNNSSVLSKEISNILPPHDSLTDTPTNTNDDQKNLNKLQKTTNTQKENKKRLRLPDFCFYCEKQVHNFSRHLIRNHAVECEVQKILSIPKKNPKRKKLLTDLRKKGNYILNSAQCVKPMKKTAHSTVDDYLPCTKCLGFYSRRQLWKHRKTCTENNSDNFSQADAQNFLVRNLKVDDKLRSSVFRRMRADKISLIAKKDLIICAFGAQYLKTHREKHFVNVVSRKMRELAKLLIEAKKIKPEIQDLFSALKPEYYDVMVTATKNCAKFNVEKDVYVSPTFAMNISTSIKQCCNIGIMETLKTQRSVKSAEIEADLKTFIQLIEANWKFDVSSHAADDLNMKKWNKITIVPLASDLKLLKEHLTKLANSSTSKLQHTDLNVTAYIDLMETIFCRVLLLNRRRPGELQRLLLDTYISAEDTQSKYEEFDRAITVTEKVLINSLKRVVIRGKRGRGVPVLFTPDVQEDLKILINARDKYIEKGNPFLFANPGCNTSIYGYKVIDKHALLCKAKNPKAISSTRLRKHLATLTQLFNMTENDLEQLANFMGHTSAVHKQSYRLPDDIYQTAKISKLLMLMEDGKADAYKGKSLDEINLNLDEELEGENIDTEVLECAEYMEQTVNVNQEPSSSGVNQEDGTIATETLTLGQTNSKISKKRILVPWTTEQKSAVLSYFKMHIKKRKPPKRGECETLKELYPDLLSNKDWLKIKVFIQNTYSKK</sequence>
<dbReference type="SUPFAM" id="SSF56349">
    <property type="entry name" value="DNA breaking-rejoining enzymes"/>
    <property type="match status" value="1"/>
</dbReference>
<dbReference type="InterPro" id="IPR013762">
    <property type="entry name" value="Integrase-like_cat_sf"/>
</dbReference>
<feature type="compositionally biased region" description="Polar residues" evidence="2">
    <location>
        <begin position="32"/>
        <end position="46"/>
    </location>
</feature>
<dbReference type="GO" id="GO:0006310">
    <property type="term" value="P:DNA recombination"/>
    <property type="evidence" value="ECO:0007669"/>
    <property type="project" value="UniProtKB-KW"/>
</dbReference>
<keyword evidence="4" id="KW-1185">Reference proteome</keyword>
<dbReference type="Gene3D" id="1.10.443.10">
    <property type="entry name" value="Intergrase catalytic core"/>
    <property type="match status" value="1"/>
</dbReference>
<proteinExistence type="predicted"/>
<dbReference type="GO" id="GO:0003677">
    <property type="term" value="F:DNA binding"/>
    <property type="evidence" value="ECO:0007669"/>
    <property type="project" value="InterPro"/>
</dbReference>
<dbReference type="AlphaFoldDB" id="A0A8R2C8C5"/>
<name>A0A8R2C8C5_BOMMO</name>
<dbReference type="Proteomes" id="UP000005204">
    <property type="component" value="Unassembled WGS sequence"/>
</dbReference>
<protein>
    <submittedName>
        <fullName evidence="3">Uncharacterized protein</fullName>
    </submittedName>
</protein>
<accession>A0A8R2C8C5</accession>